<comment type="caution">
    <text evidence="1">The sequence shown here is derived from an EMBL/GenBank/DDBJ whole genome shotgun (WGS) entry which is preliminary data.</text>
</comment>
<dbReference type="EMBL" id="AGBF01000203">
    <property type="protein sequence ID" value="EGX55677.1"/>
    <property type="molecule type" value="Genomic_DNA"/>
</dbReference>
<sequence length="60" mass="6478">MPPAWVFAVSAPATSRRDRLVAQPDADQRRHLPFPFGEFGQAGAAVGSLERAVNSATSRR</sequence>
<protein>
    <submittedName>
        <fullName evidence="1">Uncharacterized protein</fullName>
    </submittedName>
</protein>
<evidence type="ECO:0000313" key="1">
    <source>
        <dbReference type="EMBL" id="EGX55677.1"/>
    </source>
</evidence>
<proteinExistence type="predicted"/>
<organism evidence="1 2">
    <name type="scientific">Streptomyces zinciresistens K42</name>
    <dbReference type="NCBI Taxonomy" id="700597"/>
    <lineage>
        <taxon>Bacteria</taxon>
        <taxon>Bacillati</taxon>
        <taxon>Actinomycetota</taxon>
        <taxon>Actinomycetes</taxon>
        <taxon>Kitasatosporales</taxon>
        <taxon>Streptomycetaceae</taxon>
        <taxon>Streptomyces</taxon>
    </lineage>
</organism>
<dbReference type="AlphaFoldDB" id="G2GLE0"/>
<accession>G2GLE0</accession>
<evidence type="ECO:0000313" key="2">
    <source>
        <dbReference type="Proteomes" id="UP000004217"/>
    </source>
</evidence>
<keyword evidence="2" id="KW-1185">Reference proteome</keyword>
<name>G2GLE0_9ACTN</name>
<gene>
    <name evidence="1" type="ORF">SZN_31629</name>
</gene>
<reference evidence="1 2" key="1">
    <citation type="submission" date="2011-08" db="EMBL/GenBank/DDBJ databases">
        <authorList>
            <person name="Lin Y."/>
            <person name="Hao X."/>
            <person name="Johnstone L."/>
            <person name="Miller S.J."/>
            <person name="Wei G."/>
            <person name="Rensing C."/>
        </authorList>
    </citation>
    <scope>NUCLEOTIDE SEQUENCE [LARGE SCALE GENOMIC DNA]</scope>
    <source>
        <strain evidence="1 2">K42</strain>
    </source>
</reference>
<dbReference type="Proteomes" id="UP000004217">
    <property type="component" value="Unassembled WGS sequence"/>
</dbReference>